<evidence type="ECO:0000313" key="2">
    <source>
        <dbReference type="Proteomes" id="UP000194931"/>
    </source>
</evidence>
<dbReference type="SUPFAM" id="SSF101967">
    <property type="entry name" value="Adhesin YadA, collagen-binding domain"/>
    <property type="match status" value="1"/>
</dbReference>
<accession>A0A252BYA5</accession>
<evidence type="ECO:0000313" key="1">
    <source>
        <dbReference type="EMBL" id="OUJ13812.1"/>
    </source>
</evidence>
<dbReference type="Gene3D" id="2.150.10.10">
    <property type="entry name" value="Serralysin-like metalloprotease, C-terminal"/>
    <property type="match status" value="1"/>
</dbReference>
<dbReference type="EMBL" id="JOPJ01000002">
    <property type="protein sequence ID" value="OUJ13812.1"/>
    <property type="molecule type" value="Genomic_DNA"/>
</dbReference>
<dbReference type="AlphaFoldDB" id="A0A252BYA5"/>
<gene>
    <name evidence="1" type="ORF">HK26_03950</name>
</gene>
<sequence length="412" mass="43352">MPYDGNGNYTLPPAYKATPGTEIMTTQHNMPLEDIQAALNAVLLRNGSVPVTSNWNMGSNRITFLADGAADTDAANVGQLKALLNNTALTGVTTVPAVTDWTAYQPVGAKDADARYGRLGYANTWVAAQTVNADQTVNGAFSTTGAVTFTNTLGSVTGAQATGTKKWNLSRSSTYTSLNSYSGSAWHPLIINDDDTAETAKGKLAFDADKVNRAGDTMTGTLSITGPSYGLTINSNANANASSGFNDASIFFNLTKRFGYAGVIGLREVVGASLNIVLSAFNGSSWYEFDLVAQGTNQGRLVSPAGVSAFTSDLPFSDTTLKMQAWTASGSGEGYVAFPTAFRSGTVPKVFLQLSREQNNTSRVAVLDIVSGTSTPNITNSGFTFQPLAFFDGAPTTSNQPYTMQCLAIGYF</sequence>
<protein>
    <submittedName>
        <fullName evidence="1">Uncharacterized protein</fullName>
    </submittedName>
</protein>
<organism evidence="1 2">
    <name type="scientific">Acetobacter okinawensis</name>
    <dbReference type="NCBI Taxonomy" id="1076594"/>
    <lineage>
        <taxon>Bacteria</taxon>
        <taxon>Pseudomonadati</taxon>
        <taxon>Pseudomonadota</taxon>
        <taxon>Alphaproteobacteria</taxon>
        <taxon>Acetobacterales</taxon>
        <taxon>Acetobacteraceae</taxon>
        <taxon>Acetobacter</taxon>
    </lineage>
</organism>
<proteinExistence type="predicted"/>
<comment type="caution">
    <text evidence="1">The sequence shown here is derived from an EMBL/GenBank/DDBJ whole genome shotgun (WGS) entry which is preliminary data.</text>
</comment>
<name>A0A252BYA5_9PROT</name>
<reference evidence="2" key="1">
    <citation type="submission" date="2014-06" db="EMBL/GenBank/DDBJ databases">
        <authorList>
            <person name="Winans N.J."/>
            <person name="Newell P.D."/>
            <person name="Douglas A.E."/>
        </authorList>
    </citation>
    <scope>NUCLEOTIDE SEQUENCE [LARGE SCALE GENOMIC DNA]</scope>
</reference>
<dbReference type="InterPro" id="IPR011049">
    <property type="entry name" value="Serralysin-like_metalloprot_C"/>
</dbReference>
<keyword evidence="2" id="KW-1185">Reference proteome</keyword>
<dbReference type="Proteomes" id="UP000194931">
    <property type="component" value="Unassembled WGS sequence"/>
</dbReference>